<dbReference type="InterPro" id="IPR056789">
    <property type="entry name" value="LRR_R13L1-DRL21"/>
</dbReference>
<feature type="domain" description="R13L1/DRL21-like LRR repeat region" evidence="9">
    <location>
        <begin position="703"/>
        <end position="833"/>
    </location>
</feature>
<dbReference type="Pfam" id="PF25019">
    <property type="entry name" value="LRR_R13L1-DRL21"/>
    <property type="match status" value="1"/>
</dbReference>
<evidence type="ECO:0000259" key="9">
    <source>
        <dbReference type="Pfam" id="PF25019"/>
    </source>
</evidence>
<dbReference type="Gene3D" id="1.20.5.4130">
    <property type="match status" value="1"/>
</dbReference>
<dbReference type="Gene3D" id="1.10.8.430">
    <property type="entry name" value="Helical domain of apoptotic protease-activating factors"/>
    <property type="match status" value="1"/>
</dbReference>
<dbReference type="InterPro" id="IPR042197">
    <property type="entry name" value="Apaf_helical"/>
</dbReference>
<dbReference type="InterPro" id="IPR002182">
    <property type="entry name" value="NB-ARC"/>
</dbReference>
<feature type="domain" description="NB-ARC" evidence="6">
    <location>
        <begin position="187"/>
        <end position="347"/>
    </location>
</feature>
<dbReference type="CDD" id="cd14798">
    <property type="entry name" value="RX-CC_like"/>
    <property type="match status" value="1"/>
</dbReference>
<evidence type="ECO:0000256" key="1">
    <source>
        <dbReference type="ARBA" id="ARBA00022614"/>
    </source>
</evidence>
<evidence type="ECO:0000313" key="13">
    <source>
        <dbReference type="RefSeq" id="XP_060667781.1"/>
    </source>
</evidence>
<dbReference type="SUPFAM" id="SSF52540">
    <property type="entry name" value="P-loop containing nucleoside triphosphate hydrolases"/>
    <property type="match status" value="1"/>
</dbReference>
<dbReference type="Pfam" id="PF18052">
    <property type="entry name" value="Rx_N"/>
    <property type="match status" value="1"/>
</dbReference>
<dbReference type="InterPro" id="IPR058922">
    <property type="entry name" value="WHD_DRP"/>
</dbReference>
<dbReference type="Gene3D" id="3.80.10.10">
    <property type="entry name" value="Ribonuclease Inhibitor"/>
    <property type="match status" value="2"/>
</dbReference>
<keyword evidence="5" id="KW-0067">ATP-binding</keyword>
<evidence type="ECO:0000313" key="10">
    <source>
        <dbReference type="Proteomes" id="UP001652623"/>
    </source>
</evidence>
<evidence type="ECO:0000259" key="6">
    <source>
        <dbReference type="Pfam" id="PF00931"/>
    </source>
</evidence>
<keyword evidence="3" id="KW-0547">Nucleotide-binding</keyword>
<dbReference type="Proteomes" id="UP001652623">
    <property type="component" value="Chromosome 10"/>
</dbReference>
<dbReference type="Pfam" id="PF00931">
    <property type="entry name" value="NB-ARC"/>
    <property type="match status" value="1"/>
</dbReference>
<dbReference type="RefSeq" id="XP_060667779.1">
    <property type="nucleotide sequence ID" value="XM_060811796.1"/>
</dbReference>
<evidence type="ECO:0000259" key="7">
    <source>
        <dbReference type="Pfam" id="PF18052"/>
    </source>
</evidence>
<dbReference type="SUPFAM" id="SSF52058">
    <property type="entry name" value="L domain-like"/>
    <property type="match status" value="1"/>
</dbReference>
<dbReference type="GeneID" id="132799577"/>
<dbReference type="InterPro" id="IPR038005">
    <property type="entry name" value="RX-like_CC"/>
</dbReference>
<evidence type="ECO:0000313" key="12">
    <source>
        <dbReference type="RefSeq" id="XP_060667780.1"/>
    </source>
</evidence>
<evidence type="ECO:0000256" key="4">
    <source>
        <dbReference type="ARBA" id="ARBA00022821"/>
    </source>
</evidence>
<dbReference type="InterPro" id="IPR041118">
    <property type="entry name" value="Rx_N"/>
</dbReference>
<dbReference type="Pfam" id="PF13855">
    <property type="entry name" value="LRR_8"/>
    <property type="match status" value="1"/>
</dbReference>
<accession>A0ABM3ZTI0</accession>
<evidence type="ECO:0000259" key="8">
    <source>
        <dbReference type="Pfam" id="PF23559"/>
    </source>
</evidence>
<dbReference type="RefSeq" id="XP_060667780.1">
    <property type="nucleotide sequence ID" value="XM_060811797.1"/>
</dbReference>
<feature type="domain" description="Disease resistance protein winged helix" evidence="8">
    <location>
        <begin position="432"/>
        <end position="504"/>
    </location>
</feature>
<dbReference type="Gene3D" id="3.40.50.300">
    <property type="entry name" value="P-loop containing nucleotide triphosphate hydrolases"/>
    <property type="match status" value="1"/>
</dbReference>
<dbReference type="PRINTS" id="PR00364">
    <property type="entry name" value="DISEASERSIST"/>
</dbReference>
<keyword evidence="4" id="KW-0611">Plant defense</keyword>
<name>A0ABM3ZTI0_ZIZJJ</name>
<feature type="domain" description="Disease resistance N-terminal" evidence="7">
    <location>
        <begin position="12"/>
        <end position="97"/>
    </location>
</feature>
<dbReference type="InterPro" id="IPR036388">
    <property type="entry name" value="WH-like_DNA-bd_sf"/>
</dbReference>
<dbReference type="Pfam" id="PF23559">
    <property type="entry name" value="WHD_DRP"/>
    <property type="match status" value="1"/>
</dbReference>
<dbReference type="InterPro" id="IPR032675">
    <property type="entry name" value="LRR_dom_sf"/>
</dbReference>
<sequence>MEAVVSSIAEGIVGRLGSEAVREIALLWGVNEELIRLEETISTIKAVLADAEKKQIHNDQVKTWLSRLEDVVCEVDDLVDGISTEALRRQVMTSNTHIAKQVCTFFSTSNQLVFRHKMSHKIESLKKKLAVIRDDRQFHLEEHHGEAQPVYNRAVRDTHSFVSKGEVVMGRDGDRMKILQLLLDTKSDHENVSVVNIVGQGGLGKTTLARLVFNDEKIEKHFDLKMWVCVSDADFDVRLLVQKIIKSISNNEKVENCEMELLQKSLRKKISGKRYLLVLDDLWNDNRELWLKLKDLLLNGIDGSRIIVTTRSMVVARITKTTLEPYLLGNLDDDESWSLFKKMAFTEGQEPNNSNIIQIGKEIVKKCKGIPLAIRTIGRMLYSKDRETEWLSFHKTEFSKISQDDSDILPTLKLSYDCLTSNLKHCFSYCSLFPKDHYINVENLIKLWMAQGFIKASDANQSLEDMGREYFMELYWRSFFQEVEEDEFGNIDYCKMHDLMHDLALKVAGAKCAMLPSDKKDIDRRARHLSFDFPLKSSQQIPISLSQTANRIRTVLLPSQQREGYALRESLQLCDATFSNFKLLRSLDLHDSGLTTLSNSIGKLRHLRYLDLSGTKIKALPNSITKLQNLQTLKLSRLGEFKEFPRDMKKLISLRHLEFLGVRDLRHMPSGLGQLTNLQTLSYFVLSKGTNLRHGCGDHVAELKELMPLNSLRNLCITNLRHGKTDGKAANLKAKQYLQSLELDWSSSNDRKDLEGAMESTSTDEYEMTLESFEPVPNLKKLVLEGYGGVRLSSWVFSLKQLVSFSLSNCIKCQTLPPLDQFPSLKELSLSNMPLVEYISDDFFTPSNVASLMPSLEVLNLADLSNLKGWWRDTVTDGTSESTTMPSSSMFLYLPRLSGSRIEGCPKVKFLPFSPSIAHLTLESSTWMPFHRTMMSIRTEETSLSSSSSSTPSSTQLIASSFSHLVSTLKYLWLCNIDDDLHSLPNWFKSLTSLRGLSFDGCSKLKHLSPIIQHLVSLRELYIIRCNELDMSNAEVISWKACKSLVSLSFISLPRLETPPEGLQYFTTLQELLFFDCKNLKAIPEWFSNLTSLTNIDLKECPNLTSLPEGIRSITSLQTLRIWGCPILLRRCKREKGEDWPKIAHIPGLDFGPLDDSESSSVSGSSKWKIFNNFRVPQLCNK</sequence>
<proteinExistence type="predicted"/>
<evidence type="ECO:0000256" key="5">
    <source>
        <dbReference type="ARBA" id="ARBA00022840"/>
    </source>
</evidence>
<dbReference type="Gene3D" id="1.10.10.10">
    <property type="entry name" value="Winged helix-like DNA-binding domain superfamily/Winged helix DNA-binding domain"/>
    <property type="match status" value="1"/>
</dbReference>
<protein>
    <submittedName>
        <fullName evidence="11 12">Disease resistance protein RGA1</fullName>
    </submittedName>
</protein>
<keyword evidence="1" id="KW-0433">Leucine-rich repeat</keyword>
<dbReference type="InterPro" id="IPR001611">
    <property type="entry name" value="Leu-rich_rpt"/>
</dbReference>
<gene>
    <name evidence="11 12 13" type="primary">LOC132799577</name>
</gene>
<reference evidence="11 12" key="1">
    <citation type="submission" date="2025-05" db="UniProtKB">
        <authorList>
            <consortium name="RefSeq"/>
        </authorList>
    </citation>
    <scope>IDENTIFICATION</scope>
    <source>
        <tissue evidence="11 12">Seedling</tissue>
    </source>
</reference>
<organism evidence="10 11">
    <name type="scientific">Ziziphus jujuba</name>
    <name type="common">Chinese jujube</name>
    <name type="synonym">Ziziphus sativa</name>
    <dbReference type="NCBI Taxonomy" id="326968"/>
    <lineage>
        <taxon>Eukaryota</taxon>
        <taxon>Viridiplantae</taxon>
        <taxon>Streptophyta</taxon>
        <taxon>Embryophyta</taxon>
        <taxon>Tracheophyta</taxon>
        <taxon>Spermatophyta</taxon>
        <taxon>Magnoliopsida</taxon>
        <taxon>eudicotyledons</taxon>
        <taxon>Gunneridae</taxon>
        <taxon>Pentapetalae</taxon>
        <taxon>rosids</taxon>
        <taxon>fabids</taxon>
        <taxon>Rosales</taxon>
        <taxon>Rhamnaceae</taxon>
        <taxon>Paliureae</taxon>
        <taxon>Ziziphus</taxon>
    </lineage>
</organism>
<dbReference type="SUPFAM" id="SSF52047">
    <property type="entry name" value="RNI-like"/>
    <property type="match status" value="1"/>
</dbReference>
<dbReference type="InterPro" id="IPR027417">
    <property type="entry name" value="P-loop_NTPase"/>
</dbReference>
<dbReference type="RefSeq" id="XP_060667781.1">
    <property type="nucleotide sequence ID" value="XM_060811798.1"/>
</dbReference>
<evidence type="ECO:0000256" key="2">
    <source>
        <dbReference type="ARBA" id="ARBA00022737"/>
    </source>
</evidence>
<keyword evidence="2" id="KW-0677">Repeat</keyword>
<dbReference type="PANTHER" id="PTHR36766">
    <property type="entry name" value="PLANT BROAD-SPECTRUM MILDEW RESISTANCE PROTEIN RPW8"/>
    <property type="match status" value="1"/>
</dbReference>
<evidence type="ECO:0000313" key="11">
    <source>
        <dbReference type="RefSeq" id="XP_060667779.1"/>
    </source>
</evidence>
<dbReference type="PANTHER" id="PTHR36766:SF38">
    <property type="entry name" value="DISEASE RESISTANCE PROTEIN RGA3"/>
    <property type="match status" value="1"/>
</dbReference>
<evidence type="ECO:0000256" key="3">
    <source>
        <dbReference type="ARBA" id="ARBA00022741"/>
    </source>
</evidence>
<keyword evidence="10" id="KW-1185">Reference proteome</keyword>